<evidence type="ECO:0000313" key="3">
    <source>
        <dbReference type="Proteomes" id="UP000258309"/>
    </source>
</evidence>
<dbReference type="InterPro" id="IPR036291">
    <property type="entry name" value="NAD(P)-bd_dom_sf"/>
</dbReference>
<feature type="non-terminal residue" evidence="2">
    <location>
        <position position="1"/>
    </location>
</feature>
<dbReference type="InterPro" id="IPR046346">
    <property type="entry name" value="Aminoacid_DH-like_N_sf"/>
</dbReference>
<dbReference type="STRING" id="5539.A0A3E2GY89"/>
<dbReference type="Gene3D" id="3.40.50.10860">
    <property type="entry name" value="Leucine Dehydrogenase, chain A, domain 1"/>
    <property type="match status" value="1"/>
</dbReference>
<dbReference type="Proteomes" id="UP000258309">
    <property type="component" value="Unassembled WGS sequence"/>
</dbReference>
<reference evidence="2 3" key="1">
    <citation type="submission" date="2018-05" db="EMBL/GenBank/DDBJ databases">
        <title>Draft genome sequence of Scytalidium lignicola DSM 105466, a ubiquitous saprotrophic fungus.</title>
        <authorList>
            <person name="Buettner E."/>
            <person name="Gebauer A.M."/>
            <person name="Hofrichter M."/>
            <person name="Liers C."/>
            <person name="Kellner H."/>
        </authorList>
    </citation>
    <scope>NUCLEOTIDE SEQUENCE [LARGE SCALE GENOMIC DNA]</scope>
    <source>
        <strain evidence="2 3">DSM 105466</strain>
    </source>
</reference>
<dbReference type="OMA" id="DSILYRM"/>
<dbReference type="EMBL" id="NCSJ02000286">
    <property type="protein sequence ID" value="RFU26089.1"/>
    <property type="molecule type" value="Genomic_DNA"/>
</dbReference>
<name>A0A3E2GY89_SCYLI</name>
<feature type="domain" description="Shikimate dehydrogenase substrate binding N-terminal" evidence="1">
    <location>
        <begin position="28"/>
        <end position="107"/>
    </location>
</feature>
<dbReference type="InterPro" id="IPR013708">
    <property type="entry name" value="Shikimate_DH-bd_N"/>
</dbReference>
<dbReference type="AlphaFoldDB" id="A0A3E2GY89"/>
<dbReference type="GO" id="GO:0019632">
    <property type="term" value="P:shikimate metabolic process"/>
    <property type="evidence" value="ECO:0007669"/>
    <property type="project" value="TreeGrafter"/>
</dbReference>
<dbReference type="PANTHER" id="PTHR21089">
    <property type="entry name" value="SHIKIMATE DEHYDROGENASE"/>
    <property type="match status" value="1"/>
</dbReference>
<evidence type="ECO:0000313" key="2">
    <source>
        <dbReference type="EMBL" id="RFU26089.1"/>
    </source>
</evidence>
<dbReference type="SUPFAM" id="SSF53223">
    <property type="entry name" value="Aminoacid dehydrogenase-like, N-terminal domain"/>
    <property type="match status" value="1"/>
</dbReference>
<dbReference type="OrthoDB" id="204377at2759"/>
<sequence length="322" mass="35877">MDTLKHSYNYGTSPLSPDSLSKELRIYLFGKPIAKSLSPLLQPIFFKAASASWTFHLAETTRSTEFSHKLEDPDYIGASITMPNKVAFMPFLDDITEEARTIGAVNTCFVRLDGQGIRRHIGTNTDCIGIRDTLHQKVPKIVQTKLKQPALVIGGGGAARSAIYALWRWFEPSEIYIVNRLKSEVDAIITSFETTIPGINLQHVATVQSAYSLPTPVISIGTIPDYPPKGHGEILCWQICEIFMQERKGVLLDMCYLPSPITRLSRMAEKNGWLVIYGSEVLVRICAAQQVLWLEKEPSIEAVNQAQLVVKASLRDVTQSKL</sequence>
<dbReference type="Pfam" id="PF08501">
    <property type="entry name" value="Shikimate_dh_N"/>
    <property type="match status" value="1"/>
</dbReference>
<keyword evidence="3" id="KW-1185">Reference proteome</keyword>
<accession>A0A3E2GY89</accession>
<proteinExistence type="predicted"/>
<evidence type="ECO:0000259" key="1">
    <source>
        <dbReference type="Pfam" id="PF08501"/>
    </source>
</evidence>
<gene>
    <name evidence="2" type="ORF">B7463_g10258</name>
</gene>
<protein>
    <recommendedName>
        <fullName evidence="1">Shikimate dehydrogenase substrate binding N-terminal domain-containing protein</fullName>
    </recommendedName>
</protein>
<dbReference type="PANTHER" id="PTHR21089:SF1">
    <property type="entry name" value="BIFUNCTIONAL 3-DEHYDROQUINATE DEHYDRATASE_SHIKIMATE DEHYDROGENASE, CHLOROPLASTIC"/>
    <property type="match status" value="1"/>
</dbReference>
<dbReference type="InterPro" id="IPR022893">
    <property type="entry name" value="Shikimate_DH_fam"/>
</dbReference>
<organism evidence="2 3">
    <name type="scientific">Scytalidium lignicola</name>
    <name type="common">Hyphomycete</name>
    <dbReference type="NCBI Taxonomy" id="5539"/>
    <lineage>
        <taxon>Eukaryota</taxon>
        <taxon>Fungi</taxon>
        <taxon>Dikarya</taxon>
        <taxon>Ascomycota</taxon>
        <taxon>Pezizomycotina</taxon>
        <taxon>Leotiomycetes</taxon>
        <taxon>Leotiomycetes incertae sedis</taxon>
        <taxon>Scytalidium</taxon>
    </lineage>
</organism>
<dbReference type="SUPFAM" id="SSF51735">
    <property type="entry name" value="NAD(P)-binding Rossmann-fold domains"/>
    <property type="match status" value="1"/>
</dbReference>
<comment type="caution">
    <text evidence="2">The sequence shown here is derived from an EMBL/GenBank/DDBJ whole genome shotgun (WGS) entry which is preliminary data.</text>
</comment>
<dbReference type="Gene3D" id="3.40.50.720">
    <property type="entry name" value="NAD(P)-binding Rossmann-like Domain"/>
    <property type="match status" value="1"/>
</dbReference>
<dbReference type="GO" id="GO:0009423">
    <property type="term" value="P:chorismate biosynthetic process"/>
    <property type="evidence" value="ECO:0007669"/>
    <property type="project" value="TreeGrafter"/>
</dbReference>
<dbReference type="GO" id="GO:0004764">
    <property type="term" value="F:shikimate 3-dehydrogenase (NADP+) activity"/>
    <property type="evidence" value="ECO:0007669"/>
    <property type="project" value="InterPro"/>
</dbReference>
<feature type="non-terminal residue" evidence="2">
    <location>
        <position position="322"/>
    </location>
</feature>